<dbReference type="AlphaFoldDB" id="A0A1D1UCE1"/>
<accession>A0A1D1UCE1</accession>
<sequence>MHPVLYFISRLSIRPPEQTGSSITVPLCLSSFRLLGPNSTQPQTHPHRYPSRHFGQLFRLIPFSLPTNALTQPKLPFTLFPSWMTSTSQTCPAQPCNLGRRGSNPTVSYFLLSACRDAMTAAAFAANK</sequence>
<dbReference type="EMBL" id="BDGG01000001">
    <property type="protein sequence ID" value="GAU87489.1"/>
    <property type="molecule type" value="Genomic_DNA"/>
</dbReference>
<evidence type="ECO:0000313" key="1">
    <source>
        <dbReference type="EMBL" id="GAU87489.1"/>
    </source>
</evidence>
<proteinExistence type="predicted"/>
<comment type="caution">
    <text evidence="1">The sequence shown here is derived from an EMBL/GenBank/DDBJ whole genome shotgun (WGS) entry which is preliminary data.</text>
</comment>
<protein>
    <submittedName>
        <fullName evidence="1">Uncharacterized protein</fullName>
    </submittedName>
</protein>
<keyword evidence="2" id="KW-1185">Reference proteome</keyword>
<gene>
    <name evidence="1" type="primary">RvY_00323-1</name>
    <name evidence="1" type="synonym">RvY_00323.1</name>
    <name evidence="1" type="ORF">RvY_00323</name>
</gene>
<reference evidence="1 2" key="1">
    <citation type="journal article" date="2016" name="Nat. Commun.">
        <title>Extremotolerant tardigrade genome and improved radiotolerance of human cultured cells by tardigrade-unique protein.</title>
        <authorList>
            <person name="Hashimoto T."/>
            <person name="Horikawa D.D."/>
            <person name="Saito Y."/>
            <person name="Kuwahara H."/>
            <person name="Kozuka-Hata H."/>
            <person name="Shin-I T."/>
            <person name="Minakuchi Y."/>
            <person name="Ohishi K."/>
            <person name="Motoyama A."/>
            <person name="Aizu T."/>
            <person name="Enomoto A."/>
            <person name="Kondo K."/>
            <person name="Tanaka S."/>
            <person name="Hara Y."/>
            <person name="Koshikawa S."/>
            <person name="Sagara H."/>
            <person name="Miura T."/>
            <person name="Yokobori S."/>
            <person name="Miyagawa K."/>
            <person name="Suzuki Y."/>
            <person name="Kubo T."/>
            <person name="Oyama M."/>
            <person name="Kohara Y."/>
            <person name="Fujiyama A."/>
            <person name="Arakawa K."/>
            <person name="Katayama T."/>
            <person name="Toyoda A."/>
            <person name="Kunieda T."/>
        </authorList>
    </citation>
    <scope>NUCLEOTIDE SEQUENCE [LARGE SCALE GENOMIC DNA]</scope>
    <source>
        <strain evidence="1 2">YOKOZUNA-1</strain>
    </source>
</reference>
<evidence type="ECO:0000313" key="2">
    <source>
        <dbReference type="Proteomes" id="UP000186922"/>
    </source>
</evidence>
<dbReference type="Proteomes" id="UP000186922">
    <property type="component" value="Unassembled WGS sequence"/>
</dbReference>
<name>A0A1D1UCE1_RAMVA</name>
<organism evidence="1 2">
    <name type="scientific">Ramazzottius varieornatus</name>
    <name type="common">Water bear</name>
    <name type="synonym">Tardigrade</name>
    <dbReference type="NCBI Taxonomy" id="947166"/>
    <lineage>
        <taxon>Eukaryota</taxon>
        <taxon>Metazoa</taxon>
        <taxon>Ecdysozoa</taxon>
        <taxon>Tardigrada</taxon>
        <taxon>Eutardigrada</taxon>
        <taxon>Parachela</taxon>
        <taxon>Hypsibioidea</taxon>
        <taxon>Ramazzottiidae</taxon>
        <taxon>Ramazzottius</taxon>
    </lineage>
</organism>